<dbReference type="PROSITE" id="PS00151">
    <property type="entry name" value="ACYLPHOSPHATASE_2"/>
    <property type="match status" value="1"/>
</dbReference>
<dbReference type="VEuPathDB" id="FungiDB:PV10_03299"/>
<comment type="catalytic activity">
    <reaction evidence="4 5 6">
        <text>an acyl phosphate + H2O = a carboxylate + phosphate + H(+)</text>
        <dbReference type="Rhea" id="RHEA:14965"/>
        <dbReference type="ChEBI" id="CHEBI:15377"/>
        <dbReference type="ChEBI" id="CHEBI:15378"/>
        <dbReference type="ChEBI" id="CHEBI:29067"/>
        <dbReference type="ChEBI" id="CHEBI:43474"/>
        <dbReference type="ChEBI" id="CHEBI:59918"/>
        <dbReference type="EC" id="3.6.1.7"/>
    </reaction>
</comment>
<evidence type="ECO:0000256" key="6">
    <source>
        <dbReference type="RuleBase" id="RU000553"/>
    </source>
</evidence>
<dbReference type="PANTHER" id="PTHR10029:SF3">
    <property type="entry name" value="ACYLPHOSPHATASE-RELATED"/>
    <property type="match status" value="1"/>
</dbReference>
<evidence type="ECO:0000256" key="5">
    <source>
        <dbReference type="PROSITE-ProRule" id="PRU00520"/>
    </source>
</evidence>
<evidence type="ECO:0000313" key="10">
    <source>
        <dbReference type="Proteomes" id="UP000288859"/>
    </source>
</evidence>
<dbReference type="Gene3D" id="3.30.70.100">
    <property type="match status" value="1"/>
</dbReference>
<dbReference type="PROSITE" id="PS00150">
    <property type="entry name" value="ACYLPHOSPHATASE_1"/>
    <property type="match status" value="1"/>
</dbReference>
<comment type="similarity">
    <text evidence="1 7">Belongs to the acylphosphatase family.</text>
</comment>
<comment type="caution">
    <text evidence="9">The sequence shown here is derived from an EMBL/GenBank/DDBJ whole genome shotgun (WGS) entry which is preliminary data.</text>
</comment>
<evidence type="ECO:0000256" key="1">
    <source>
        <dbReference type="ARBA" id="ARBA00005614"/>
    </source>
</evidence>
<dbReference type="InterPro" id="IPR001792">
    <property type="entry name" value="Acylphosphatase-like_dom"/>
</dbReference>
<gene>
    <name evidence="9" type="ORF">B0A52_07140</name>
</gene>
<proteinExistence type="inferred from homology"/>
<dbReference type="OrthoDB" id="7961613at2759"/>
<dbReference type="InterPro" id="IPR036046">
    <property type="entry name" value="Acylphosphatase-like_dom_sf"/>
</dbReference>
<feature type="active site" evidence="5">
    <location>
        <position position="19"/>
    </location>
</feature>
<dbReference type="PROSITE" id="PS51160">
    <property type="entry name" value="ACYLPHOSPHATASE_3"/>
    <property type="match status" value="1"/>
</dbReference>
<dbReference type="SUPFAM" id="SSF54975">
    <property type="entry name" value="Acylphosphatase/BLUF domain-like"/>
    <property type="match status" value="1"/>
</dbReference>
<dbReference type="EC" id="3.6.1.7" evidence="2 5"/>
<name>A0A438N0J3_EXOME</name>
<evidence type="ECO:0000256" key="3">
    <source>
        <dbReference type="ARBA" id="ARBA00022801"/>
    </source>
</evidence>
<protein>
    <recommendedName>
        <fullName evidence="2 5">Acylphosphatase</fullName>
        <ecNumber evidence="2 5">3.6.1.7</ecNumber>
    </recommendedName>
</protein>
<sequence>MAKRVAFTVHGTVQGVCFRDFTRKKATSYGLTGFVRNTSDGKVKGEAQGEEDSLKKLKGDLNEGPRAAHVVKLEFKEIDSKDGESSFIAS</sequence>
<dbReference type="PRINTS" id="PR00112">
    <property type="entry name" value="ACYLPHPHTASE"/>
</dbReference>
<accession>A0A438N0J3</accession>
<evidence type="ECO:0000313" key="9">
    <source>
        <dbReference type="EMBL" id="RVX69164.1"/>
    </source>
</evidence>
<evidence type="ECO:0000256" key="4">
    <source>
        <dbReference type="ARBA" id="ARBA00047645"/>
    </source>
</evidence>
<dbReference type="InterPro" id="IPR017968">
    <property type="entry name" value="Acylphosphatase_CS"/>
</dbReference>
<feature type="domain" description="Acylphosphatase-like" evidence="8">
    <location>
        <begin position="4"/>
        <end position="90"/>
    </location>
</feature>
<keyword evidence="3 5" id="KW-0378">Hydrolase</keyword>
<evidence type="ECO:0000256" key="2">
    <source>
        <dbReference type="ARBA" id="ARBA00012150"/>
    </source>
</evidence>
<dbReference type="AlphaFoldDB" id="A0A438N0J3"/>
<organism evidence="9 10">
    <name type="scientific">Exophiala mesophila</name>
    <name type="common">Black yeast-like fungus</name>
    <dbReference type="NCBI Taxonomy" id="212818"/>
    <lineage>
        <taxon>Eukaryota</taxon>
        <taxon>Fungi</taxon>
        <taxon>Dikarya</taxon>
        <taxon>Ascomycota</taxon>
        <taxon>Pezizomycotina</taxon>
        <taxon>Eurotiomycetes</taxon>
        <taxon>Chaetothyriomycetidae</taxon>
        <taxon>Chaetothyriales</taxon>
        <taxon>Herpotrichiellaceae</taxon>
        <taxon>Exophiala</taxon>
    </lineage>
</organism>
<dbReference type="InterPro" id="IPR020456">
    <property type="entry name" value="Acylphosphatase"/>
</dbReference>
<dbReference type="PANTHER" id="PTHR10029">
    <property type="entry name" value="ACYLPHOSPHATASE"/>
    <property type="match status" value="1"/>
</dbReference>
<dbReference type="EMBL" id="NAJM01000031">
    <property type="protein sequence ID" value="RVX69164.1"/>
    <property type="molecule type" value="Genomic_DNA"/>
</dbReference>
<dbReference type="GO" id="GO:0003998">
    <property type="term" value="F:acylphosphatase activity"/>
    <property type="evidence" value="ECO:0007669"/>
    <property type="project" value="UniProtKB-EC"/>
</dbReference>
<evidence type="ECO:0000259" key="8">
    <source>
        <dbReference type="PROSITE" id="PS51160"/>
    </source>
</evidence>
<reference evidence="9 10" key="1">
    <citation type="submission" date="2017-03" db="EMBL/GenBank/DDBJ databases">
        <title>Genomes of endolithic fungi from Antarctica.</title>
        <authorList>
            <person name="Coleine C."/>
            <person name="Masonjones S."/>
            <person name="Stajich J.E."/>
        </authorList>
    </citation>
    <scope>NUCLEOTIDE SEQUENCE [LARGE SCALE GENOMIC DNA]</scope>
    <source>
        <strain evidence="9 10">CCFEE 6314</strain>
    </source>
</reference>
<evidence type="ECO:0000256" key="7">
    <source>
        <dbReference type="RuleBase" id="RU004168"/>
    </source>
</evidence>
<dbReference type="Proteomes" id="UP000288859">
    <property type="component" value="Unassembled WGS sequence"/>
</dbReference>
<feature type="active site" evidence="5">
    <location>
        <position position="37"/>
    </location>
</feature>
<dbReference type="Pfam" id="PF00708">
    <property type="entry name" value="Acylphosphatase"/>
    <property type="match status" value="1"/>
</dbReference>